<keyword evidence="4 7" id="KW-0233">DNA recombination</keyword>
<dbReference type="SUPFAM" id="SSF50249">
    <property type="entry name" value="Nucleic acid-binding proteins"/>
    <property type="match status" value="1"/>
</dbReference>
<dbReference type="PANTHER" id="PTHR33991">
    <property type="entry name" value="DNA REPAIR PROTEIN RECO"/>
    <property type="match status" value="1"/>
</dbReference>
<evidence type="ECO:0000259" key="8">
    <source>
        <dbReference type="Pfam" id="PF11967"/>
    </source>
</evidence>
<dbReference type="NCBIfam" id="TIGR00613">
    <property type="entry name" value="reco"/>
    <property type="match status" value="1"/>
</dbReference>
<evidence type="ECO:0000256" key="1">
    <source>
        <dbReference type="ARBA" id="ARBA00007452"/>
    </source>
</evidence>
<evidence type="ECO:0000313" key="9">
    <source>
        <dbReference type="EMBL" id="EGJ51047.1"/>
    </source>
</evidence>
<dbReference type="Pfam" id="PF02565">
    <property type="entry name" value="RecO_C"/>
    <property type="match status" value="1"/>
</dbReference>
<keyword evidence="5 7" id="KW-0234">DNA repair</keyword>
<dbReference type="Pfam" id="PF11967">
    <property type="entry name" value="RecO_N"/>
    <property type="match status" value="1"/>
</dbReference>
<dbReference type="HOGENOM" id="CLU_066632_2_1_7"/>
<dbReference type="InterPro" id="IPR037278">
    <property type="entry name" value="ARFGAP/RecO"/>
</dbReference>
<dbReference type="GO" id="GO:0006302">
    <property type="term" value="P:double-strand break repair"/>
    <property type="evidence" value="ECO:0007669"/>
    <property type="project" value="TreeGrafter"/>
</dbReference>
<comment type="function">
    <text evidence="7">Involved in DNA repair and RecF pathway recombination.</text>
</comment>
<name>F3Z0W9_DESAF</name>
<evidence type="ECO:0000256" key="6">
    <source>
        <dbReference type="ARBA" id="ARBA00033409"/>
    </source>
</evidence>
<dbReference type="SUPFAM" id="SSF57863">
    <property type="entry name" value="ArfGap/RecO-like zinc finger"/>
    <property type="match status" value="1"/>
</dbReference>
<comment type="similarity">
    <text evidence="1 7">Belongs to the RecO family.</text>
</comment>
<keyword evidence="10" id="KW-1185">Reference proteome</keyword>
<dbReference type="eggNOG" id="COG1381">
    <property type="taxonomic scope" value="Bacteria"/>
</dbReference>
<dbReference type="GO" id="GO:0006310">
    <property type="term" value="P:DNA recombination"/>
    <property type="evidence" value="ECO:0007669"/>
    <property type="project" value="UniProtKB-UniRule"/>
</dbReference>
<dbReference type="Gene3D" id="2.40.50.140">
    <property type="entry name" value="Nucleic acid-binding proteins"/>
    <property type="match status" value="1"/>
</dbReference>
<dbReference type="PANTHER" id="PTHR33991:SF1">
    <property type="entry name" value="DNA REPAIR PROTEIN RECO"/>
    <property type="match status" value="1"/>
</dbReference>
<feature type="domain" description="DNA replication/recombination mediator RecO N-terminal" evidence="8">
    <location>
        <begin position="1"/>
        <end position="70"/>
    </location>
</feature>
<evidence type="ECO:0000313" key="10">
    <source>
        <dbReference type="Proteomes" id="UP000007844"/>
    </source>
</evidence>
<dbReference type="InterPro" id="IPR012340">
    <property type="entry name" value="NA-bd_OB-fold"/>
</dbReference>
<sequence>MEFTEHGLILKVGRFREYDQWVRLLTPTRGILTAFAFGGSRSRRRFCGCLDALNLVLFKARSSRNMAYLQLEESTLLSGYPRLKANLPKLGMAANCIKFLQAFQLGVDTSRAVYDLTLATLEALDDGGEDQDFWPLFFRAAVAFESGFAPDFKSCHLCGKNIEQIPSPVFCVERGSVSCQVCRPSTGLALPASRGTMRLLSHLQATGPREWRSLRVVSEIRSECYEIVDKYVQYHLGLRQNERGFHRE</sequence>
<dbReference type="InterPro" id="IPR022572">
    <property type="entry name" value="DNA_rep/recomb_RecO_N"/>
</dbReference>
<dbReference type="AlphaFoldDB" id="F3Z0W9"/>
<protein>
    <recommendedName>
        <fullName evidence="2 7">DNA repair protein RecO</fullName>
    </recommendedName>
    <alternativeName>
        <fullName evidence="6 7">Recombination protein O</fullName>
    </alternativeName>
</protein>
<evidence type="ECO:0000256" key="7">
    <source>
        <dbReference type="HAMAP-Rule" id="MF_00201"/>
    </source>
</evidence>
<dbReference type="GO" id="GO:0043590">
    <property type="term" value="C:bacterial nucleoid"/>
    <property type="evidence" value="ECO:0007669"/>
    <property type="project" value="TreeGrafter"/>
</dbReference>
<dbReference type="InterPro" id="IPR003717">
    <property type="entry name" value="RecO"/>
</dbReference>
<dbReference type="Gene3D" id="1.20.1440.120">
    <property type="entry name" value="Recombination protein O, C-terminal domain"/>
    <property type="match status" value="1"/>
</dbReference>
<dbReference type="RefSeq" id="WP_014260728.1">
    <property type="nucleotide sequence ID" value="NC_016629.1"/>
</dbReference>
<dbReference type="HAMAP" id="MF_00201">
    <property type="entry name" value="RecO"/>
    <property type="match status" value="1"/>
</dbReference>
<keyword evidence="3 7" id="KW-0227">DNA damage</keyword>
<gene>
    <name evidence="7" type="primary">recO</name>
    <name evidence="9" type="ORF">Desaf_2732</name>
</gene>
<dbReference type="STRING" id="690850.Desaf_2732"/>
<evidence type="ECO:0000256" key="4">
    <source>
        <dbReference type="ARBA" id="ARBA00023172"/>
    </source>
</evidence>
<dbReference type="Proteomes" id="UP000007844">
    <property type="component" value="Chromosome"/>
</dbReference>
<reference evidence="9 10" key="1">
    <citation type="journal article" date="2011" name="J. Bacteriol.">
        <title>Genome sequence of the mercury-methylating and pleomorphic Desulfovibrio africanus Strain Walvis Bay.</title>
        <authorList>
            <person name="Brown S.D."/>
            <person name="Wall J.D."/>
            <person name="Kucken A.M."/>
            <person name="Gilmour C.C."/>
            <person name="Podar M."/>
            <person name="Brandt C.C."/>
            <person name="Teshima H."/>
            <person name="Detter J.C."/>
            <person name="Han C.S."/>
            <person name="Land M.L."/>
            <person name="Lucas S."/>
            <person name="Han J."/>
            <person name="Pennacchio L."/>
            <person name="Nolan M."/>
            <person name="Pitluck S."/>
            <person name="Woyke T."/>
            <person name="Goodwin L."/>
            <person name="Palumbo A.V."/>
            <person name="Elias D.A."/>
        </authorList>
    </citation>
    <scope>NUCLEOTIDE SEQUENCE [LARGE SCALE GENOMIC DNA]</scope>
    <source>
        <strain evidence="9 10">Walvis Bay</strain>
    </source>
</reference>
<proteinExistence type="inferred from homology"/>
<organism evidence="9 10">
    <name type="scientific">Desulfocurvibacter africanus subsp. africanus str. Walvis Bay</name>
    <dbReference type="NCBI Taxonomy" id="690850"/>
    <lineage>
        <taxon>Bacteria</taxon>
        <taxon>Pseudomonadati</taxon>
        <taxon>Thermodesulfobacteriota</taxon>
        <taxon>Desulfovibrionia</taxon>
        <taxon>Desulfovibrionales</taxon>
        <taxon>Desulfovibrionaceae</taxon>
        <taxon>Desulfocurvibacter</taxon>
    </lineage>
</organism>
<evidence type="ECO:0000256" key="2">
    <source>
        <dbReference type="ARBA" id="ARBA00021310"/>
    </source>
</evidence>
<dbReference type="InterPro" id="IPR042242">
    <property type="entry name" value="RecO_C"/>
</dbReference>
<dbReference type="EMBL" id="CP003221">
    <property type="protein sequence ID" value="EGJ51047.1"/>
    <property type="molecule type" value="Genomic_DNA"/>
</dbReference>
<accession>F3Z0W9</accession>
<evidence type="ECO:0000256" key="3">
    <source>
        <dbReference type="ARBA" id="ARBA00022763"/>
    </source>
</evidence>
<evidence type="ECO:0000256" key="5">
    <source>
        <dbReference type="ARBA" id="ARBA00023204"/>
    </source>
</evidence>
<dbReference type="KEGG" id="daf:Desaf_2732"/>